<keyword evidence="1" id="KW-0560">Oxidoreductase</keyword>
<sequence length="489" mass="51385">MTRLTSLAGLPETVGQPGYDRDALRPGIVHFGLGAFHRAHQAVATEQALAAAGGNWGITGVNLRSRDTEERMAPQNGLYTLLVRGPGGTSARVIGCILGVKTARDDVAAVLALLEDPGTRIVSLTVTEKAYGRDAATGGLDLAHPAIAHDLAHPEAPSGVVGFLVEGLARRRAAGLAPFTPLCCDNLPDNGHVLERLVLDFARRRDPGLAEWIAANVPFPSTMVDRITPAATEATLADAAALIGVEDAAAIETEPFTQWVIEDRFATGRPAWEAAEGVIFTDDVAPFEKMKLRMLNGSHSLIAYAGALAGLEHVFDVMEDPALAPMVRAHMAAAAATLEPLPGMDYAAYADALARRFSNRAIRHRTLQIAMDGTQKLPQRLTWPALEALQAGQPVGSFAFAVAAWMHFVEQAVAAARPLDDPQAGALAACVARVDGGSAEAMVAALSAPPGLMPPALRDNAVWTEACARALALLRAEGPRAAAVAMPLH</sequence>
<feature type="domain" description="Mannitol dehydrogenase C-terminal" evidence="4">
    <location>
        <begin position="283"/>
        <end position="429"/>
    </location>
</feature>
<dbReference type="InterPro" id="IPR013328">
    <property type="entry name" value="6PGD_dom2"/>
</dbReference>
<dbReference type="Pfam" id="PF01232">
    <property type="entry name" value="Mannitol_dh"/>
    <property type="match status" value="1"/>
</dbReference>
<dbReference type="PROSITE" id="PS00974">
    <property type="entry name" value="MANNITOL_DHGENASE"/>
    <property type="match status" value="1"/>
</dbReference>
<evidence type="ECO:0000259" key="3">
    <source>
        <dbReference type="Pfam" id="PF01232"/>
    </source>
</evidence>
<dbReference type="Gene3D" id="3.40.50.720">
    <property type="entry name" value="NAD(P)-binding Rossmann-like Domain"/>
    <property type="match status" value="1"/>
</dbReference>
<dbReference type="SUPFAM" id="SSF51735">
    <property type="entry name" value="NAD(P)-binding Rossmann-fold domains"/>
    <property type="match status" value="1"/>
</dbReference>
<dbReference type="EMBL" id="CP040818">
    <property type="protein sequence ID" value="QDL91355.1"/>
    <property type="molecule type" value="Genomic_DNA"/>
</dbReference>
<dbReference type="InterPro" id="IPR036291">
    <property type="entry name" value="NAD(P)-bd_dom_sf"/>
</dbReference>
<gene>
    <name evidence="5" type="ORF">FDP22_05870</name>
</gene>
<dbReference type="Pfam" id="PF08125">
    <property type="entry name" value="Mannitol_dh_C"/>
    <property type="match status" value="1"/>
</dbReference>
<dbReference type="PANTHER" id="PTHR43362">
    <property type="entry name" value="MANNITOL DEHYDROGENASE DSF1-RELATED"/>
    <property type="match status" value="1"/>
</dbReference>
<evidence type="ECO:0000259" key="4">
    <source>
        <dbReference type="Pfam" id="PF08125"/>
    </source>
</evidence>
<dbReference type="GO" id="GO:0019594">
    <property type="term" value="P:mannitol metabolic process"/>
    <property type="evidence" value="ECO:0007669"/>
    <property type="project" value="InterPro"/>
</dbReference>
<dbReference type="RefSeq" id="WP_138575753.1">
    <property type="nucleotide sequence ID" value="NZ_CP040818.1"/>
</dbReference>
<keyword evidence="6" id="KW-1185">Reference proteome</keyword>
<dbReference type="InterPro" id="IPR013131">
    <property type="entry name" value="Mannitol_DH_N"/>
</dbReference>
<dbReference type="PANTHER" id="PTHR43362:SF1">
    <property type="entry name" value="MANNITOL DEHYDROGENASE 2-RELATED"/>
    <property type="match status" value="1"/>
</dbReference>
<dbReference type="InterPro" id="IPR050988">
    <property type="entry name" value="Mannitol_DH/Oxidoreductase"/>
</dbReference>
<evidence type="ECO:0000313" key="6">
    <source>
        <dbReference type="Proteomes" id="UP000305888"/>
    </source>
</evidence>
<dbReference type="KEGG" id="ppru:FDP22_05870"/>
<dbReference type="OrthoDB" id="271711at2"/>
<dbReference type="Gene3D" id="1.10.1040.10">
    <property type="entry name" value="N-(1-d-carboxylethyl)-l-norvaline Dehydrogenase, domain 2"/>
    <property type="match status" value="1"/>
</dbReference>
<evidence type="ECO:0000256" key="1">
    <source>
        <dbReference type="ARBA" id="ARBA00023002"/>
    </source>
</evidence>
<dbReference type="SUPFAM" id="SSF48179">
    <property type="entry name" value="6-phosphogluconate dehydrogenase C-terminal domain-like"/>
    <property type="match status" value="1"/>
</dbReference>
<evidence type="ECO:0000256" key="2">
    <source>
        <dbReference type="ARBA" id="ARBA00023027"/>
    </source>
</evidence>
<name>A0A5B8FSJ5_9RHOB</name>
<dbReference type="PRINTS" id="PR00084">
    <property type="entry name" value="MTLDHDRGNASE"/>
</dbReference>
<dbReference type="InterPro" id="IPR008927">
    <property type="entry name" value="6-PGluconate_DH-like_C_sf"/>
</dbReference>
<accession>A0A5B8FSJ5</accession>
<dbReference type="InterPro" id="IPR000669">
    <property type="entry name" value="Mannitol_DH"/>
</dbReference>
<organism evidence="5 6">
    <name type="scientific">Paroceanicella profunda</name>
    <dbReference type="NCBI Taxonomy" id="2579971"/>
    <lineage>
        <taxon>Bacteria</taxon>
        <taxon>Pseudomonadati</taxon>
        <taxon>Pseudomonadota</taxon>
        <taxon>Alphaproteobacteria</taxon>
        <taxon>Rhodobacterales</taxon>
        <taxon>Paracoccaceae</taxon>
        <taxon>Paroceanicella</taxon>
    </lineage>
</organism>
<protein>
    <submittedName>
        <fullName evidence="5">Mannitol dehydrogenase family protein</fullName>
    </submittedName>
</protein>
<reference evidence="5 6" key="1">
    <citation type="submission" date="2019-06" db="EMBL/GenBank/DDBJ databases">
        <title>Genome sequence of Rhodobacteraceae bacterium D4M1.</title>
        <authorList>
            <person name="Cao J."/>
        </authorList>
    </citation>
    <scope>NUCLEOTIDE SEQUENCE [LARGE SCALE GENOMIC DNA]</scope>
    <source>
        <strain evidence="5 6">D4M1</strain>
    </source>
</reference>
<proteinExistence type="predicted"/>
<dbReference type="Proteomes" id="UP000305888">
    <property type="component" value="Chromosome"/>
</dbReference>
<evidence type="ECO:0000313" key="5">
    <source>
        <dbReference type="EMBL" id="QDL91355.1"/>
    </source>
</evidence>
<dbReference type="GO" id="GO:0016616">
    <property type="term" value="F:oxidoreductase activity, acting on the CH-OH group of donors, NAD or NADP as acceptor"/>
    <property type="evidence" value="ECO:0007669"/>
    <property type="project" value="TreeGrafter"/>
</dbReference>
<dbReference type="InterPro" id="IPR023027">
    <property type="entry name" value="Mannitol_DH_CS"/>
</dbReference>
<dbReference type="InterPro" id="IPR013118">
    <property type="entry name" value="Mannitol_DH_C"/>
</dbReference>
<keyword evidence="2" id="KW-0520">NAD</keyword>
<dbReference type="AlphaFoldDB" id="A0A5B8FSJ5"/>
<feature type="domain" description="Mannitol dehydrogenase N-terminal" evidence="3">
    <location>
        <begin position="27"/>
        <end position="273"/>
    </location>
</feature>